<feature type="domain" description="Duffy-antigen binding" evidence="4">
    <location>
        <begin position="1"/>
        <end position="124"/>
    </location>
</feature>
<dbReference type="VEuPathDB" id="PlasmoDB:PfKH01_130076800"/>
<feature type="compositionally biased region" description="Pro residues" evidence="1">
    <location>
        <begin position="2875"/>
        <end position="2884"/>
    </location>
</feature>
<evidence type="ECO:0000259" key="7">
    <source>
        <dbReference type="Pfam" id="PF22672"/>
    </source>
</evidence>
<dbReference type="VEuPathDB" id="PlasmoDB:PfKH02_090042700"/>
<dbReference type="VEuPathDB" id="PlasmoDB:PfGB4_010019100"/>
<feature type="compositionally biased region" description="Pro residues" evidence="1">
    <location>
        <begin position="3056"/>
        <end position="3067"/>
    </location>
</feature>
<feature type="compositionally biased region" description="Pro residues" evidence="1">
    <location>
        <begin position="2906"/>
        <end position="2917"/>
    </location>
</feature>
<feature type="compositionally biased region" description="Acidic residues" evidence="1">
    <location>
        <begin position="2031"/>
        <end position="2040"/>
    </location>
</feature>
<proteinExistence type="predicted"/>
<feature type="compositionally biased region" description="Acidic residues" evidence="1">
    <location>
        <begin position="2957"/>
        <end position="3013"/>
    </location>
</feature>
<dbReference type="EMBL" id="KX154859">
    <property type="protein sequence ID" value="ANJ20979.1"/>
    <property type="molecule type" value="Genomic_DNA"/>
</dbReference>
<accession>A0A191VZ39</accession>
<feature type="domain" description="Duffy-antigen binding" evidence="4">
    <location>
        <begin position="1056"/>
        <end position="1230"/>
    </location>
</feature>
<dbReference type="VEuPathDB" id="PlasmoDB:PfDd2_070005500"/>
<feature type="compositionally biased region" description="Basic residues" evidence="1">
    <location>
        <begin position="596"/>
        <end position="606"/>
    </location>
</feature>
<dbReference type="Pfam" id="PF03011">
    <property type="entry name" value="PFEMP"/>
    <property type="match status" value="2"/>
</dbReference>
<dbReference type="VEuPathDB" id="PlasmoDB:Pf7G8_050038200"/>
<keyword evidence="2" id="KW-0812">Transmembrane</keyword>
<protein>
    <submittedName>
        <fullName evidence="8">Erythrocyte membrane protein 1</fullName>
    </submittedName>
</protein>
<dbReference type="VEuPathDB" id="PlasmoDB:PfKH01_020028200"/>
<feature type="domain" description="Duffy-binding-like" evidence="7">
    <location>
        <begin position="1620"/>
        <end position="1765"/>
    </location>
</feature>
<dbReference type="VEuPathDB" id="PlasmoDB:PfIT_070017000"/>
<keyword evidence="2" id="KW-0472">Membrane</keyword>
<dbReference type="VEuPathDB" id="PlasmoDB:PfGB4_030031000"/>
<dbReference type="Gene3D" id="1.20.1310.20">
    <property type="entry name" value="Duffy-antigen binding domain"/>
    <property type="match status" value="6"/>
</dbReference>
<feature type="domain" description="Cysteine-rich interdomain region 1 gamma" evidence="5">
    <location>
        <begin position="1809"/>
        <end position="1858"/>
    </location>
</feature>
<dbReference type="VEuPathDB" id="PlasmoDB:PfHB3_070005300"/>
<dbReference type="VEuPathDB" id="PlasmoDB:PfGN01_060023300"/>
<evidence type="ECO:0000256" key="1">
    <source>
        <dbReference type="SAM" id="MobiDB-lite"/>
    </source>
</evidence>
<dbReference type="SUPFAM" id="SSF140924">
    <property type="entry name" value="Duffy binding domain-like"/>
    <property type="match status" value="8"/>
</dbReference>
<dbReference type="InterPro" id="IPR008602">
    <property type="entry name" value="Duffy-antigen-binding"/>
</dbReference>
<dbReference type="Pfam" id="PF22672">
    <property type="entry name" value="DBL_C"/>
    <property type="match status" value="2"/>
</dbReference>
<feature type="non-terminal residue" evidence="8">
    <location>
        <position position="1"/>
    </location>
</feature>
<dbReference type="Gene3D" id="1.20.58.1930">
    <property type="match status" value="2"/>
</dbReference>
<dbReference type="InterPro" id="IPR041480">
    <property type="entry name" value="CIDR1_gamma"/>
</dbReference>
<feature type="compositionally biased region" description="Acidic residues" evidence="1">
    <location>
        <begin position="3021"/>
        <end position="3047"/>
    </location>
</feature>
<dbReference type="InterPro" id="IPR042202">
    <property type="entry name" value="Duffy-ag-bd_sf"/>
</dbReference>
<dbReference type="VEuPathDB" id="PlasmoDB:Pf7G8_030005900"/>
<feature type="domain" description="Duffy-antigen binding" evidence="4">
    <location>
        <begin position="2563"/>
        <end position="2735"/>
    </location>
</feature>
<organism evidence="8">
    <name type="scientific">Plasmodium falciparum</name>
    <name type="common">malaria parasite P. falciparum</name>
    <dbReference type="NCBI Taxonomy" id="5833"/>
    <lineage>
        <taxon>Eukaryota</taxon>
        <taxon>Sar</taxon>
        <taxon>Alveolata</taxon>
        <taxon>Apicomplexa</taxon>
        <taxon>Aconoidasida</taxon>
        <taxon>Haemosporida</taxon>
        <taxon>Plasmodiidae</taxon>
        <taxon>Plasmodium</taxon>
        <taxon>Plasmodium (Laverania)</taxon>
    </lineage>
</organism>
<feature type="compositionally biased region" description="Basic and acidic residues" evidence="1">
    <location>
        <begin position="2890"/>
        <end position="2902"/>
    </location>
</feature>
<dbReference type="VEuPathDB" id="PlasmoDB:PfNF54_130005400"/>
<dbReference type="FunFam" id="1.20.58.1930:FF:000001">
    <property type="entry name" value="Erythrocyte membrane protein 1, PfEMP1"/>
    <property type="match status" value="1"/>
</dbReference>
<feature type="domain" description="Duffy-binding-like" evidence="7">
    <location>
        <begin position="128"/>
        <end position="282"/>
    </location>
</feature>
<feature type="compositionally biased region" description="Pro residues" evidence="1">
    <location>
        <begin position="2927"/>
        <end position="2937"/>
    </location>
</feature>
<dbReference type="VEuPathDB" id="PlasmoDB:PfIT_010005000"/>
<feature type="non-terminal residue" evidence="8">
    <location>
        <position position="3096"/>
    </location>
</feature>
<dbReference type="VEuPathDB" id="PlasmoDB:PfNF135_020027400"/>
<feature type="domain" description="Duffy-antigen binding" evidence="4">
    <location>
        <begin position="1409"/>
        <end position="1587"/>
    </location>
</feature>
<dbReference type="VEuPathDB" id="PlasmoDB:PfDd2_070016300"/>
<dbReference type="VEuPathDB" id="PlasmoDB:PfML01_000015600"/>
<dbReference type="VEuPathDB" id="PlasmoDB:PF3D7_1100200"/>
<dbReference type="VEuPathDB" id="PlasmoDB:PfKH02_030030250"/>
<dbReference type="VEuPathDB" id="PlasmoDB:PfSD01_070015900"/>
<sequence>DIIRGKDMYVGYDEKEKNRRKQLEDKLKEIFKKIHDDVMKTSGKNVDKAKARYNDGSGNYYQLREDWWTLNRKDVWKALTCSAPGDAKYVKYFPSNTTTVSYNQCGHNDMNVPTNLDYVPQFLRWFEEWAEEFCRIKKIKLELAKKACRNEKNGKYCSHNGYDCTKRIEKRSSCSRESKCTDCLNKCIPYEYWLEKQQNEFNMQKDKYDKEIGKYISGSDKSDSNINNKYYKEFYNELKKEYGSVNKFLTLLNIGSYCKEGVEEKDAIDFNETGNKHAFYRSDYCQPCPDCVVKCVGGKCTQKMNDNNCRSKIIEEILKVEKPTPIKVVFSGDGQGVITEKLHDFCSNPNNDKGKNYKEWKCYNKNNDYNNCEMISWLYQDPKKSNLMLSVECFHSWAKNLLIDTIRWEHQLKNCINNTNVTDCKSKCNSNCKCYEEWIKQKEKEWPQVKGVLKKKDETSHNYYDKLKDVFDRFLFPVMNALNNEEKVKWNQLTAKLKQIIESSEKNTPTGNSQDAIEFLLDHLKDNAITCKDNNTNEACDSSKKETQNPCGKNTKAGSDKVISVKQIAQYYKRKAHAQLEESGSRSALKGDASKRTYRRQGKPRRLKKVCRIAKDHSNRNHKDSRGRHLCTSYLEFLQTIDDSHNSSNAKRVNNSFLGDVLLSAKLDAAEIIKRYKDQNNIRENIEQKDEEAMCRAIRYSFADLGDIIRGKDLWDHKDFKKLERDLVKIFGKIKDELKSKLGDKYIGDEAKSPYKQLRSDWWEANRHQVWKAMQCKTTTKPAVINIKCGTDTPLDDYIPQKLRWMTEWAEWYCKMQKEEYDKLKEQCDNCKNKDGGKGCTSGDGECTKCKEACDAYNTKIRTWKKQWDAISNKYQILYKEAEIYAGNGGPGYYNTEVQKEDKPVVDFLYNLYLQNGGKKGPPPDTHRVKPLIARVKRDATVNTPSTVYSTAAGYVHQEAHISDCQKQTRFCKNPNGETSPSGKENHKEYAFCPQPHDHDTPCSCEEREKRDEICKMVKTLLDGKENDNTIEGCNKKYDRLWDCNDNTFNEYNKNACMPPRRQALCIYNLESINTNSEDDLKKAFVKCAAIETHFLWKHYKIKNPKAHDDLKKGKIPEEFKRQMFYTFGDYRDLCLDTDISSKANKSTGVGKVKIDIDRIFSPNYPTNDTKRKGYWETNGPLIWHGMLCALTHEIDDEEKKQIKTAYSYNKLITNGTASLEEFAQTPQFLRWYIEWSDHFCTERQKLEDKIARDCTQDYAGCETENTRGNCAEACKEYKNYIKEKKTQYDKQNEKFKAEQKSDKPGYEDYSGKKASEYLKENCLDDTCDCMQKVTETSDYWKKPHKTYNTEQLETKCQCPPLPCEIVDGILGDKSSMGYVEGCRKKYMTRGTGWLCNDKGGEMDGEDGDVCIPPRRQRLYVYELETFNGKTQEDLRQAFIKCAAVETFFAWHEFKKEREKEDKEKNGRDMVGYTSRVPNDLYEKLKEGKIDDEFKRQMFYTLGDYRDILFGKDVGIGKDMKEVEKKIKSVFPNGEKPDDKKGVEQRKKFWDKYGKDIWEGMLCALSYDTETKEMDQKVHDKLTNNKNTIYNYDNVTFGDNQNTTLSTFAERHPFLRWFTEWGDEFCRKRTNKLENIENDCPSKNGKKECSGDGFYCTKMGPNEEGTIKTFDCPSCAISCRSYKEWINTKKEEYNKQEKKYKLGIRDPKIKSDTIYDEKFLEMLRSKDVSVDSFLKMLKDGPCSNNNNVQSIINFTQPAETFKHAETCAPCPVFGDKCKKGDCKDVSEVFCRKTKNKFPVAVKNKPGNIDVNMLVIDNTENRFAGSLNNFCNDTGIFKGIREDKWSCGYVCELDICKPKRSNTNTVDEQNIPITVLFKRWLETFLEDYNKIKHKISHCTKTDQGSKCISGCEQKCKCVEQWIAKKRTEWQNIKDRYQEQYKFDDTNMKSLVRNFLEEGYFHNDVIKAKEEFNELRDLEYSRGCTDTTNSDNEQCKKNDVIKVLLSRLEEKVKTCKQKHDNSKGQECPGTLPPEDDEVEDISLPDDTLLPPHIHPPPFCNVPSNPCSEPLATNVVGVEVVAEILHQEAKDTMVKNSVVHGKGESGNGKSSLQGNIKNAKFRNSRSGKELNEQICKIDKNYSNDSRGTTKDGPCQGKGKGLDIGTKWNDRTSQSSTPNVYVRPRREHICTSNLEKIDVKSVTGYSNVNDSFLVDVLLAAKEEADYIKNNYKDTNDKEGKCRAIRYSFADIGDIIRGRDMWDKDKGSKEMEGHLKKIFNTIRQKLPEEIQDKYKDDNSGKFTQLRSDWWEANRKQIWQAMKCPPTTKPPGGENSCSADKDTLPLEDYIPQRLRWMTEWAEWYCKMQKEAYEELEEKCKECRSKGGKCMNGEDMCNTCTKACKDYNSKIEPWKQQWERIKEKYDKLYEQADSADSSNGIDENEKTLLKFLKKVKQQNSANNIYATAEGYVHQELPNIGCNTQNIFCEKNCDGKVNDKYVFRKYPYDHEKACNCNENVTPRPPALSNVCNTVKEHIGNNNGTQAIEYCNPKTGTYPPWKNDKSLVDEDGVYMPPRRQKLCLINLHHLTEKTSDGLRKAFIKCAAAETFLLWHKYKKDNNGGTKAQQKLNSGIIPEEFKRQMFYTFGDYRDICLDKDISKKQGPVKYATNNIRDIFSVKNGKSPSGKTPTEWWDEHKEAIWEGMLCALQKAGGNASIKSDSKYQYNSVKFSDNRNGPDLETFAKRPQFLRWFTEWSDEFCRERKKKEDKVLESCSKANDYEGCEKNKSGSCANACKEYKKYITDKEKEYTNQEGKFDTEKNKEKKEKEYENYSNAKASEYLKEKCFKGTCNCMDKVKSIDNYWKNPHKTYERSTLENRCQCEPPPPPPPRPRAAQQNEHDNRGRSERGDQGPARPPPPPPPKPASKPGLARSLNPPPGSPPPAQQPSQRNFAGRSLPSPQTPVESDEDDDEDEDEIDDVEVDGSDGAEEEEDADSYADDDEVEDDEDGDDNLDDEGEGGEETTKEDPPAEEDQEDKDEVEEESEPEAEAAEDTEGSATEEAVPPQPAAPLPPLPSDNTSDILKTTIPFGIVLALTSIAFFFMK</sequence>
<dbReference type="FunFam" id="1.20.58.830:FF:000021">
    <property type="entry name" value="Erythrocyte membrane protein 1, PfEMP1"/>
    <property type="match status" value="1"/>
</dbReference>
<dbReference type="VEuPathDB" id="PlasmoDB:PfCD01_090042900"/>
<dbReference type="VEuPathDB" id="PlasmoDB:PfSN01_110052800"/>
<evidence type="ECO:0000256" key="2">
    <source>
        <dbReference type="SAM" id="Phobius"/>
    </source>
</evidence>
<feature type="domain" description="Duffy-binding-like" evidence="3">
    <location>
        <begin position="1875"/>
        <end position="2020"/>
    </location>
</feature>
<dbReference type="Pfam" id="PF18562">
    <property type="entry name" value="CIDR1_gamma"/>
    <property type="match status" value="1"/>
</dbReference>
<dbReference type="InterPro" id="IPR049158">
    <property type="entry name" value="PfEMP1_CIDRalpha1_dom"/>
</dbReference>
<dbReference type="InterPro" id="IPR004258">
    <property type="entry name" value="DBL"/>
</dbReference>
<dbReference type="VEuPathDB" id="PlasmoDB:PfSN01_090005700"/>
<dbReference type="FunFam" id="1.20.58.830:FF:000005">
    <property type="entry name" value="Erythrocyte membrane protein 1, PfEMP1"/>
    <property type="match status" value="1"/>
</dbReference>
<dbReference type="FunFam" id="1.20.58.1930:FF:000002">
    <property type="entry name" value="Erythrocyte membrane protein 1, PfEMP1"/>
    <property type="match status" value="1"/>
</dbReference>
<dbReference type="Pfam" id="PF05424">
    <property type="entry name" value="Duffy_binding"/>
    <property type="match status" value="6"/>
</dbReference>
<dbReference type="VEuPathDB" id="PlasmoDB:PfNF135_010005000"/>
<dbReference type="VEuPathDB" id="PlasmoDB:PfML01_030030000"/>
<feature type="region of interest" description="Disordered" evidence="1">
    <location>
        <begin position="2137"/>
        <end position="2175"/>
    </location>
</feature>
<dbReference type="VEuPathDB" id="PlasmoDB:Pf7G8-2_000069700"/>
<feature type="domain" description="Duffy-antigen binding" evidence="4">
    <location>
        <begin position="626"/>
        <end position="804"/>
    </location>
</feature>
<feature type="domain" description="PfEMP1 CIDRalpha1" evidence="6">
    <location>
        <begin position="324"/>
        <end position="374"/>
    </location>
</feature>
<dbReference type="Pfam" id="PF21807">
    <property type="entry name" value="PfEMP1_CIDRalpha1_dom"/>
    <property type="match status" value="1"/>
</dbReference>
<dbReference type="VEuPathDB" id="PlasmoDB:Pf7G8-2_000152300"/>
<feature type="domain" description="Duffy-antigen binding" evidence="4">
    <location>
        <begin position="2176"/>
        <end position="2349"/>
    </location>
</feature>
<dbReference type="VEuPathDB" id="PlasmoDB:PfNF54_110005400"/>
<dbReference type="VEuPathDB" id="PlasmoDB:PfTG01_000005900"/>
<dbReference type="VEuPathDB" id="PlasmoDB:PfHB3_130080100"/>
<evidence type="ECO:0000259" key="6">
    <source>
        <dbReference type="Pfam" id="PF21807"/>
    </source>
</evidence>
<feature type="region of interest" description="Disordered" evidence="1">
    <location>
        <begin position="537"/>
        <end position="556"/>
    </location>
</feature>
<feature type="transmembrane region" description="Helical" evidence="2">
    <location>
        <begin position="3074"/>
        <end position="3095"/>
    </location>
</feature>
<gene>
    <name evidence="8" type="primary">var</name>
</gene>
<feature type="region of interest" description="Disordered" evidence="1">
    <location>
        <begin position="577"/>
        <end position="606"/>
    </location>
</feature>
<dbReference type="VEuPathDB" id="PlasmoDB:PfGA01_120024100"/>
<name>A0A191VZ39_PLAFA</name>
<evidence type="ECO:0000259" key="4">
    <source>
        <dbReference type="Pfam" id="PF05424"/>
    </source>
</evidence>
<keyword evidence="2" id="KW-1133">Transmembrane helix</keyword>
<dbReference type="VEuPathDB" id="PlasmoDB:PF3D7_1300300"/>
<dbReference type="VEuPathDB" id="PlasmoDB:PfCD01_130078400"/>
<reference evidence="8" key="1">
    <citation type="journal article" date="2016" name="EMBO Mol. Med.">
        <title>Plasmodium falciparum var genes expressed in children with severe malaria encode CIDRalpha1 domains.</title>
        <authorList>
            <person name="Jespersen J.S."/>
            <person name="Wang C.W."/>
            <person name="Mkumbaye S.I."/>
            <person name="Minja D.T."/>
            <person name="Petersen B."/>
            <person name="Turner L."/>
            <person name="Petersen J.E."/>
            <person name="Lusingu J.P."/>
            <person name="Theander T.G."/>
            <person name="Lavstsen T."/>
        </authorList>
    </citation>
    <scope>NUCLEOTIDE SEQUENCE</scope>
    <source>
        <strain evidence="8">1873-2</strain>
    </source>
</reference>
<dbReference type="GO" id="GO:0046789">
    <property type="term" value="F:host cell surface receptor binding"/>
    <property type="evidence" value="ECO:0007669"/>
    <property type="project" value="InterPro"/>
</dbReference>
<feature type="region of interest" description="Disordered" evidence="1">
    <location>
        <begin position="2013"/>
        <end position="2040"/>
    </location>
</feature>
<evidence type="ECO:0000259" key="5">
    <source>
        <dbReference type="Pfam" id="PF18562"/>
    </source>
</evidence>
<dbReference type="InterPro" id="IPR054595">
    <property type="entry name" value="DBL_C"/>
</dbReference>
<dbReference type="VEuPathDB" id="PlasmoDB:PfTG01_020005600"/>
<dbReference type="VEuPathDB" id="PlasmoDB:PfGB4_000018400"/>
<feature type="domain" description="Duffy-binding-like" evidence="3">
    <location>
        <begin position="394"/>
        <end position="537"/>
    </location>
</feature>
<evidence type="ECO:0000313" key="8">
    <source>
        <dbReference type="EMBL" id="ANJ20979.1"/>
    </source>
</evidence>
<dbReference type="VEuPathDB" id="PlasmoDB:PfNF166_000017900"/>
<dbReference type="GO" id="GO:0016020">
    <property type="term" value="C:membrane"/>
    <property type="evidence" value="ECO:0007669"/>
    <property type="project" value="InterPro"/>
</dbReference>
<dbReference type="VEuPathDB" id="PlasmoDB:PfKE01_010005000"/>
<dbReference type="Gene3D" id="1.20.58.830">
    <property type="match status" value="6"/>
</dbReference>
<evidence type="ECO:0000259" key="3">
    <source>
        <dbReference type="Pfam" id="PF03011"/>
    </source>
</evidence>
<feature type="region of interest" description="Disordered" evidence="1">
    <location>
        <begin position="2866"/>
        <end position="3074"/>
    </location>
</feature>
<dbReference type="VEuPathDB" id="PlasmoDB:PfGN01_140085000"/>